<reference evidence="7" key="1">
    <citation type="journal article" date="2019" name="Int. J. Syst. Evol. Microbiol.">
        <title>The Global Catalogue of Microorganisms (GCM) 10K type strain sequencing project: providing services to taxonomists for standard genome sequencing and annotation.</title>
        <authorList>
            <consortium name="The Broad Institute Genomics Platform"/>
            <consortium name="The Broad Institute Genome Sequencing Center for Infectious Disease"/>
            <person name="Wu L."/>
            <person name="Ma J."/>
        </authorList>
    </citation>
    <scope>NUCLEOTIDE SEQUENCE [LARGE SCALE GENOMIC DNA]</scope>
    <source>
        <strain evidence="7">JCM 10649</strain>
    </source>
</reference>
<dbReference type="Proteomes" id="UP001499895">
    <property type="component" value="Unassembled WGS sequence"/>
</dbReference>
<organism evidence="6 7">
    <name type="scientific">Streptomyces stramineus</name>
    <dbReference type="NCBI Taxonomy" id="173861"/>
    <lineage>
        <taxon>Bacteria</taxon>
        <taxon>Bacillati</taxon>
        <taxon>Actinomycetota</taxon>
        <taxon>Actinomycetes</taxon>
        <taxon>Kitasatosporales</taxon>
        <taxon>Streptomycetaceae</taxon>
        <taxon>Streptomyces</taxon>
    </lineage>
</organism>
<protein>
    <submittedName>
        <fullName evidence="6">Hydroxyacid dehydrogenase</fullName>
    </submittedName>
</protein>
<evidence type="ECO:0000256" key="3">
    <source>
        <dbReference type="ARBA" id="ARBA00023027"/>
    </source>
</evidence>
<comment type="caution">
    <text evidence="6">The sequence shown here is derived from an EMBL/GenBank/DDBJ whole genome shotgun (WGS) entry which is preliminary data.</text>
</comment>
<feature type="region of interest" description="Disordered" evidence="4">
    <location>
        <begin position="1"/>
        <end position="23"/>
    </location>
</feature>
<evidence type="ECO:0000256" key="1">
    <source>
        <dbReference type="ARBA" id="ARBA00005854"/>
    </source>
</evidence>
<feature type="domain" description="D-isomer specific 2-hydroxyacid dehydrogenase NAD-binding" evidence="5">
    <location>
        <begin position="162"/>
        <end position="317"/>
    </location>
</feature>
<evidence type="ECO:0000256" key="4">
    <source>
        <dbReference type="SAM" id="MobiDB-lite"/>
    </source>
</evidence>
<dbReference type="CDD" id="cd12167">
    <property type="entry name" value="2-Hacid_dh_8"/>
    <property type="match status" value="1"/>
</dbReference>
<dbReference type="InterPro" id="IPR006140">
    <property type="entry name" value="D-isomer_DH_NAD-bd"/>
</dbReference>
<dbReference type="InterPro" id="IPR029753">
    <property type="entry name" value="D-isomer_DH_CS"/>
</dbReference>
<name>A0ABP3LH95_9ACTN</name>
<evidence type="ECO:0000313" key="7">
    <source>
        <dbReference type="Proteomes" id="UP001499895"/>
    </source>
</evidence>
<dbReference type="InterPro" id="IPR036291">
    <property type="entry name" value="NAD(P)-bd_dom_sf"/>
</dbReference>
<comment type="similarity">
    <text evidence="1">Belongs to the D-isomer specific 2-hydroxyacid dehydrogenase family.</text>
</comment>
<dbReference type="PANTHER" id="PTHR42789">
    <property type="entry name" value="D-ISOMER SPECIFIC 2-HYDROXYACID DEHYDROGENASE FAMILY PROTEIN (AFU_ORTHOLOGUE AFUA_6G10090)"/>
    <property type="match status" value="1"/>
</dbReference>
<keyword evidence="3" id="KW-0520">NAD</keyword>
<evidence type="ECO:0000259" key="5">
    <source>
        <dbReference type="Pfam" id="PF02826"/>
    </source>
</evidence>
<keyword evidence="2" id="KW-0560">Oxidoreductase</keyword>
<gene>
    <name evidence="6" type="ORF">GCM10009544_66780</name>
</gene>
<dbReference type="PANTHER" id="PTHR42789:SF1">
    <property type="entry name" value="D-ISOMER SPECIFIC 2-HYDROXYACID DEHYDROGENASE FAMILY PROTEIN (AFU_ORTHOLOGUE AFUA_6G10090)"/>
    <property type="match status" value="1"/>
</dbReference>
<proteinExistence type="inferred from homology"/>
<dbReference type="InterPro" id="IPR050857">
    <property type="entry name" value="D-2-hydroxyacid_DH"/>
</dbReference>
<accession>A0ABP3LH95</accession>
<dbReference type="EMBL" id="BAAAHB010000192">
    <property type="protein sequence ID" value="GAA0498673.1"/>
    <property type="molecule type" value="Genomic_DNA"/>
</dbReference>
<dbReference type="Gene3D" id="3.40.50.720">
    <property type="entry name" value="NAD(P)-binding Rossmann-like Domain"/>
    <property type="match status" value="2"/>
</dbReference>
<evidence type="ECO:0000256" key="2">
    <source>
        <dbReference type="ARBA" id="ARBA00023002"/>
    </source>
</evidence>
<evidence type="ECO:0000313" key="6">
    <source>
        <dbReference type="EMBL" id="GAA0498673.1"/>
    </source>
</evidence>
<sequence>MITHGMVGAKAFRPTRPGHGPHVDGERSAVVVVAMGADAAAAVLPAELRTRLGECAEPFPGVFTGPLTTPEARVALGGAGILLTGWGCPALTEDVLGAAPRLWAVVHAAGSVKSLVTEAVWGRGIVVSSAADVNAGPVADFTLAAIVFAAKGALPTAAAYASGWPAFRDRQGADSRTIGVIGASRVGRRVMAGLRASAAGFRILLHDPYVSAAEAAALGAESVSAADLCRSADIVTVHAPETPETRHLLGAGQLALIRDGGTVINTARGSLVDTEALTRECAAGRLGAFLDVTDPEPLPAGHRLLSLPNVLVTPHIAGAQGSEARRLGAFAVEEVARLVRGEPLLGQVVRDDLGRLA</sequence>
<dbReference type="PROSITE" id="PS00670">
    <property type="entry name" value="D_2_HYDROXYACID_DH_2"/>
    <property type="match status" value="1"/>
</dbReference>
<dbReference type="SUPFAM" id="SSF52283">
    <property type="entry name" value="Formate/glycerate dehydrogenase catalytic domain-like"/>
    <property type="match status" value="1"/>
</dbReference>
<dbReference type="Pfam" id="PF02826">
    <property type="entry name" value="2-Hacid_dh_C"/>
    <property type="match status" value="1"/>
</dbReference>
<dbReference type="SUPFAM" id="SSF51735">
    <property type="entry name" value="NAD(P)-binding Rossmann-fold domains"/>
    <property type="match status" value="1"/>
</dbReference>
<keyword evidence="7" id="KW-1185">Reference proteome</keyword>